<dbReference type="STRING" id="4955.A0A1G4MB52"/>
<keyword evidence="6 7" id="KW-0472">Membrane</keyword>
<keyword evidence="4" id="KW-0378">Hydrolase</keyword>
<comment type="similarity">
    <text evidence="2">Belongs to the peptidase S54 family.</text>
</comment>
<feature type="transmembrane region" description="Helical" evidence="7">
    <location>
        <begin position="276"/>
        <end position="297"/>
    </location>
</feature>
<dbReference type="InterPro" id="IPR022764">
    <property type="entry name" value="Peptidase_S54_rhomboid_dom"/>
</dbReference>
<organism evidence="9 10">
    <name type="scientific">Lachancea fermentati</name>
    <name type="common">Zygosaccharomyces fermentati</name>
    <dbReference type="NCBI Taxonomy" id="4955"/>
    <lineage>
        <taxon>Eukaryota</taxon>
        <taxon>Fungi</taxon>
        <taxon>Dikarya</taxon>
        <taxon>Ascomycota</taxon>
        <taxon>Saccharomycotina</taxon>
        <taxon>Saccharomycetes</taxon>
        <taxon>Saccharomycetales</taxon>
        <taxon>Saccharomycetaceae</taxon>
        <taxon>Lachancea</taxon>
    </lineage>
</organism>
<sequence>MNTFVGKCGKHFFLSNAIHIQSKPLSASLFKPLGFNWLGKTTVGLEQVISARKPSTTRFFCKTSGVTYGWKDMLTNKGNSRYARLNRFQQFQGGNNSGNPFSKNSLRNVTLTGVALIAGTFVITPYLFQYVPPFTYFKYHPSHLVYAILGANCAIFALWQAPKYWRFLQRYMLLEKDHIYSKWSLIGSAFSHQEVWHLGMNMLALWSFGTSLATMLGPANFFSLYMNSAIAGSLFSLWYPHIARISMMAPSLGASGALFGVFGCFSYLVPNAKIMLFVFPIPGGAWLTFLGFMAWNAAGCVLRWGSFDYAAHLGGSVAGIIYGWYISEQIKREKARRMRRFSMF</sequence>
<evidence type="ECO:0000256" key="1">
    <source>
        <dbReference type="ARBA" id="ARBA00004141"/>
    </source>
</evidence>
<evidence type="ECO:0000313" key="9">
    <source>
        <dbReference type="EMBL" id="SCW01127.1"/>
    </source>
</evidence>
<dbReference type="GO" id="GO:0004252">
    <property type="term" value="F:serine-type endopeptidase activity"/>
    <property type="evidence" value="ECO:0007669"/>
    <property type="project" value="InterPro"/>
</dbReference>
<comment type="subcellular location">
    <subcellularLocation>
        <location evidence="1">Membrane</location>
        <topology evidence="1">Multi-pass membrane protein</topology>
    </subcellularLocation>
</comment>
<dbReference type="OMA" id="LWYPRIA"/>
<evidence type="ECO:0000256" key="2">
    <source>
        <dbReference type="ARBA" id="ARBA00009045"/>
    </source>
</evidence>
<keyword evidence="3 7" id="KW-0812">Transmembrane</keyword>
<dbReference type="Proteomes" id="UP000190831">
    <property type="component" value="Chromosome D"/>
</dbReference>
<dbReference type="GO" id="GO:0016020">
    <property type="term" value="C:membrane"/>
    <property type="evidence" value="ECO:0007669"/>
    <property type="project" value="UniProtKB-SubCell"/>
</dbReference>
<proteinExistence type="inferred from homology"/>
<dbReference type="FunFam" id="1.20.1540.10:FF:000012">
    <property type="entry name" value="Rhomboid family protein"/>
    <property type="match status" value="1"/>
</dbReference>
<evidence type="ECO:0000256" key="5">
    <source>
        <dbReference type="ARBA" id="ARBA00022989"/>
    </source>
</evidence>
<evidence type="ECO:0000256" key="7">
    <source>
        <dbReference type="SAM" id="Phobius"/>
    </source>
</evidence>
<feature type="transmembrane region" description="Helical" evidence="7">
    <location>
        <begin position="245"/>
        <end position="269"/>
    </location>
</feature>
<feature type="transmembrane region" description="Helical" evidence="7">
    <location>
        <begin position="143"/>
        <end position="161"/>
    </location>
</feature>
<dbReference type="GO" id="GO:0006465">
    <property type="term" value="P:signal peptide processing"/>
    <property type="evidence" value="ECO:0007669"/>
    <property type="project" value="TreeGrafter"/>
</dbReference>
<dbReference type="EMBL" id="LT598492">
    <property type="protein sequence ID" value="SCW01127.1"/>
    <property type="molecule type" value="Genomic_DNA"/>
</dbReference>
<protein>
    <submittedName>
        <fullName evidence="9">LAFE_0D05666g1_1</fullName>
    </submittedName>
</protein>
<evidence type="ECO:0000256" key="3">
    <source>
        <dbReference type="ARBA" id="ARBA00022692"/>
    </source>
</evidence>
<keyword evidence="10" id="KW-1185">Reference proteome</keyword>
<name>A0A1G4MB52_LACFM</name>
<dbReference type="Gene3D" id="1.20.1540.10">
    <property type="entry name" value="Rhomboid-like"/>
    <property type="match status" value="1"/>
</dbReference>
<evidence type="ECO:0000313" key="10">
    <source>
        <dbReference type="Proteomes" id="UP000190831"/>
    </source>
</evidence>
<dbReference type="PANTHER" id="PTHR43731:SF14">
    <property type="entry name" value="PRESENILIN-ASSOCIATED RHOMBOID-LIKE PROTEIN, MITOCHONDRIAL"/>
    <property type="match status" value="1"/>
</dbReference>
<feature type="transmembrane region" description="Helical" evidence="7">
    <location>
        <begin position="309"/>
        <end position="327"/>
    </location>
</feature>
<feature type="transmembrane region" description="Helical" evidence="7">
    <location>
        <begin position="203"/>
        <end position="225"/>
    </location>
</feature>
<gene>
    <name evidence="9" type="ORF">LAFE_0D05666G</name>
</gene>
<dbReference type="InterPro" id="IPR050925">
    <property type="entry name" value="Rhomboid_protease_S54"/>
</dbReference>
<accession>A0A1G4MB52</accession>
<feature type="transmembrane region" description="Helical" evidence="7">
    <location>
        <begin position="109"/>
        <end position="131"/>
    </location>
</feature>
<feature type="domain" description="Peptidase S54 rhomboid" evidence="8">
    <location>
        <begin position="182"/>
        <end position="328"/>
    </location>
</feature>
<evidence type="ECO:0000256" key="4">
    <source>
        <dbReference type="ARBA" id="ARBA00022801"/>
    </source>
</evidence>
<dbReference type="OrthoDB" id="10260614at2759"/>
<keyword evidence="5 7" id="KW-1133">Transmembrane helix</keyword>
<dbReference type="InterPro" id="IPR035952">
    <property type="entry name" value="Rhomboid-like_sf"/>
</dbReference>
<dbReference type="Pfam" id="PF01694">
    <property type="entry name" value="Rhomboid"/>
    <property type="match status" value="1"/>
</dbReference>
<dbReference type="AlphaFoldDB" id="A0A1G4MB52"/>
<evidence type="ECO:0000259" key="8">
    <source>
        <dbReference type="Pfam" id="PF01694"/>
    </source>
</evidence>
<dbReference type="SUPFAM" id="SSF144091">
    <property type="entry name" value="Rhomboid-like"/>
    <property type="match status" value="1"/>
</dbReference>
<reference evidence="9 10" key="1">
    <citation type="submission" date="2016-03" db="EMBL/GenBank/DDBJ databases">
        <authorList>
            <person name="Devillers H."/>
        </authorList>
    </citation>
    <scope>NUCLEOTIDE SEQUENCE [LARGE SCALE GENOMIC DNA]</scope>
    <source>
        <strain evidence="9">CBS 6772</strain>
    </source>
</reference>
<evidence type="ECO:0000256" key="6">
    <source>
        <dbReference type="ARBA" id="ARBA00023136"/>
    </source>
</evidence>
<dbReference type="PANTHER" id="PTHR43731">
    <property type="entry name" value="RHOMBOID PROTEASE"/>
    <property type="match status" value="1"/>
</dbReference>